<name>A0A165F4U8_EXIGL</name>
<dbReference type="Proteomes" id="UP000077266">
    <property type="component" value="Unassembled WGS sequence"/>
</dbReference>
<dbReference type="InParanoid" id="A0A165F4U8"/>
<sequence>MSTRDARRHLNCRFRKCGRTVKRRHCWPIGSSAAQVPATLAIVFEHIVPIPCYCNGVDPDLRFFRAVLDSGYHGPHVICTLFTGSRSS</sequence>
<evidence type="ECO:0000313" key="1">
    <source>
        <dbReference type="EMBL" id="KZV88392.1"/>
    </source>
</evidence>
<reference evidence="1 2" key="1">
    <citation type="journal article" date="2016" name="Mol. Biol. Evol.">
        <title>Comparative Genomics of Early-Diverging Mushroom-Forming Fungi Provides Insights into the Origins of Lignocellulose Decay Capabilities.</title>
        <authorList>
            <person name="Nagy L.G."/>
            <person name="Riley R."/>
            <person name="Tritt A."/>
            <person name="Adam C."/>
            <person name="Daum C."/>
            <person name="Floudas D."/>
            <person name="Sun H."/>
            <person name="Yadav J.S."/>
            <person name="Pangilinan J."/>
            <person name="Larsson K.H."/>
            <person name="Matsuura K."/>
            <person name="Barry K."/>
            <person name="Labutti K."/>
            <person name="Kuo R."/>
            <person name="Ohm R.A."/>
            <person name="Bhattacharya S.S."/>
            <person name="Shirouzu T."/>
            <person name="Yoshinaga Y."/>
            <person name="Martin F.M."/>
            <person name="Grigoriev I.V."/>
            <person name="Hibbett D.S."/>
        </authorList>
    </citation>
    <scope>NUCLEOTIDE SEQUENCE [LARGE SCALE GENOMIC DNA]</scope>
    <source>
        <strain evidence="1 2">HHB12029</strain>
    </source>
</reference>
<dbReference type="EMBL" id="KV426101">
    <property type="protein sequence ID" value="KZV88392.1"/>
    <property type="molecule type" value="Genomic_DNA"/>
</dbReference>
<keyword evidence="2" id="KW-1185">Reference proteome</keyword>
<accession>A0A165F4U8</accession>
<gene>
    <name evidence="1" type="ORF">EXIGLDRAFT_177832</name>
</gene>
<proteinExistence type="predicted"/>
<evidence type="ECO:0000313" key="2">
    <source>
        <dbReference type="Proteomes" id="UP000077266"/>
    </source>
</evidence>
<dbReference type="AlphaFoldDB" id="A0A165F4U8"/>
<organism evidence="1 2">
    <name type="scientific">Exidia glandulosa HHB12029</name>
    <dbReference type="NCBI Taxonomy" id="1314781"/>
    <lineage>
        <taxon>Eukaryota</taxon>
        <taxon>Fungi</taxon>
        <taxon>Dikarya</taxon>
        <taxon>Basidiomycota</taxon>
        <taxon>Agaricomycotina</taxon>
        <taxon>Agaricomycetes</taxon>
        <taxon>Auriculariales</taxon>
        <taxon>Exidiaceae</taxon>
        <taxon>Exidia</taxon>
    </lineage>
</organism>
<protein>
    <submittedName>
        <fullName evidence="1">Uncharacterized protein</fullName>
    </submittedName>
</protein>